<dbReference type="Proteomes" id="UP000028045">
    <property type="component" value="Unassembled WGS sequence"/>
</dbReference>
<dbReference type="EMBL" id="KL647768">
    <property type="protein sequence ID" value="KEY73704.1"/>
    <property type="molecule type" value="Genomic_DNA"/>
</dbReference>
<sequence>MSLASRTTLRQRSLRVLVSPPPITFAERRSVLQVLEQHGPIEFFQLAQVGESFEAEGRDMAKRETCWQGYQSNFVSVAQSIHTADKLVSNSPLTYAMSTPRTDINPAIADLEESTKFDELKISDAETEADGGEQKEFKLHIYPDPDYNHEFSMTNDPLYDTWPRGYDKNRTFTTSTLEQTLPHNVARKGLSHWLTDFPPMALVAKKEGLKKERRLQLKAWVPSTMKQHADDADERSNTTLNW</sequence>
<accession>A0A084B825</accession>
<dbReference type="OrthoDB" id="5367448at2759"/>
<evidence type="ECO:0000313" key="2">
    <source>
        <dbReference type="EMBL" id="KEY73704.1"/>
    </source>
</evidence>
<reference evidence="2 3" key="1">
    <citation type="journal article" date="2014" name="BMC Genomics">
        <title>Comparative genome sequencing reveals chemotype-specific gene clusters in the toxigenic black mold Stachybotrys.</title>
        <authorList>
            <person name="Semeiks J."/>
            <person name="Borek D."/>
            <person name="Otwinowski Z."/>
            <person name="Grishin N.V."/>
        </authorList>
    </citation>
    <scope>NUCLEOTIDE SEQUENCE [LARGE SCALE GENOMIC DNA]</scope>
    <source>
        <strain evidence="3">CBS 109288 / IBT 7711</strain>
    </source>
</reference>
<organism evidence="2 3">
    <name type="scientific">Stachybotrys chartarum (strain CBS 109288 / IBT 7711)</name>
    <name type="common">Toxic black mold</name>
    <name type="synonym">Stilbospora chartarum</name>
    <dbReference type="NCBI Taxonomy" id="1280523"/>
    <lineage>
        <taxon>Eukaryota</taxon>
        <taxon>Fungi</taxon>
        <taxon>Dikarya</taxon>
        <taxon>Ascomycota</taxon>
        <taxon>Pezizomycotina</taxon>
        <taxon>Sordariomycetes</taxon>
        <taxon>Hypocreomycetidae</taxon>
        <taxon>Hypocreales</taxon>
        <taxon>Stachybotryaceae</taxon>
        <taxon>Stachybotrys</taxon>
    </lineage>
</organism>
<proteinExistence type="predicted"/>
<dbReference type="AlphaFoldDB" id="A0A084B825"/>
<gene>
    <name evidence="2" type="ORF">S7711_11030</name>
</gene>
<protein>
    <submittedName>
        <fullName evidence="2">Uncharacterized protein</fullName>
    </submittedName>
</protein>
<keyword evidence="3" id="KW-1185">Reference proteome</keyword>
<name>A0A084B825_STACB</name>
<feature type="region of interest" description="Disordered" evidence="1">
    <location>
        <begin position="223"/>
        <end position="242"/>
    </location>
</feature>
<evidence type="ECO:0000313" key="3">
    <source>
        <dbReference type="Proteomes" id="UP000028045"/>
    </source>
</evidence>
<dbReference type="HOGENOM" id="CLU_097236_0_0_1"/>
<feature type="compositionally biased region" description="Basic and acidic residues" evidence="1">
    <location>
        <begin position="227"/>
        <end position="236"/>
    </location>
</feature>
<evidence type="ECO:0000256" key="1">
    <source>
        <dbReference type="SAM" id="MobiDB-lite"/>
    </source>
</evidence>